<dbReference type="InterPro" id="IPR012535">
    <property type="entry name" value="Cell_div_Cdc14"/>
</dbReference>
<dbReference type="EMBL" id="KN880469">
    <property type="protein sequence ID" value="KIY70385.1"/>
    <property type="molecule type" value="Genomic_DNA"/>
</dbReference>
<dbReference type="Proteomes" id="UP000054007">
    <property type="component" value="Unassembled WGS sequence"/>
</dbReference>
<dbReference type="PANTHER" id="PTHR34065">
    <property type="entry name" value="CELL DIVISION CONTROL PROTEIN 14"/>
    <property type="match status" value="1"/>
</dbReference>
<evidence type="ECO:0000313" key="3">
    <source>
        <dbReference type="Proteomes" id="UP000054007"/>
    </source>
</evidence>
<dbReference type="Pfam" id="PF08045">
    <property type="entry name" value="CDC14"/>
    <property type="match status" value="1"/>
</dbReference>
<evidence type="ECO:0008006" key="4">
    <source>
        <dbReference type="Google" id="ProtNLM"/>
    </source>
</evidence>
<gene>
    <name evidence="2" type="ORF">CYLTODRAFT_419855</name>
</gene>
<organism evidence="2 3">
    <name type="scientific">Cylindrobasidium torrendii FP15055 ss-10</name>
    <dbReference type="NCBI Taxonomy" id="1314674"/>
    <lineage>
        <taxon>Eukaryota</taxon>
        <taxon>Fungi</taxon>
        <taxon>Dikarya</taxon>
        <taxon>Basidiomycota</taxon>
        <taxon>Agaricomycotina</taxon>
        <taxon>Agaricomycetes</taxon>
        <taxon>Agaricomycetidae</taxon>
        <taxon>Agaricales</taxon>
        <taxon>Marasmiineae</taxon>
        <taxon>Physalacriaceae</taxon>
        <taxon>Cylindrobasidium</taxon>
    </lineage>
</organism>
<dbReference type="AlphaFoldDB" id="A0A0D7BJH1"/>
<evidence type="ECO:0000313" key="2">
    <source>
        <dbReference type="EMBL" id="KIY70385.1"/>
    </source>
</evidence>
<accession>A0A0D7BJH1</accession>
<dbReference type="PANTHER" id="PTHR34065:SF1">
    <property type="entry name" value="CELL DIVISION CONTROL PROTEIN 14"/>
    <property type="match status" value="1"/>
</dbReference>
<sequence>MGDQLMTIRGIIQDALDDILSPRSSLSTVTFAFRRLERTLADYVRGDAEKLELFVALQHTFECNVPSRLTHWITQATQKLEAAALAADPNHELLTQLPRQLTVALSILQGIAMLHEPTKVFLGRKYPIEVMIDLLLASRHISPITTPTKSKTPESVLPLTSVVLDALLCILVDAPAALRVFEECKGVQAIVKILKRAGTPREVRMKCLEFLYFYLLDEDTAELELSFEEPSTPRPNAPPSRGPSKKLFPNATPSRPSRQASYSSSSNSSRSTSTGSVSSVSSLSSPPASTATSPTKTSFVSPPCSPPPAQSRVNRSLRMLKEVDFVPQSPMRPSALKPGPNASRRVPSSQNNMAPTQAAPRLASPFGSDASPKPRGLTRSTEEKKEFLGTLMGNVDALVEGVRKAGIWGLN</sequence>
<dbReference type="OrthoDB" id="5357220at2759"/>
<keyword evidence="3" id="KW-1185">Reference proteome</keyword>
<evidence type="ECO:0000256" key="1">
    <source>
        <dbReference type="SAM" id="MobiDB-lite"/>
    </source>
</evidence>
<feature type="compositionally biased region" description="Low complexity" evidence="1">
    <location>
        <begin position="253"/>
        <end position="298"/>
    </location>
</feature>
<reference evidence="2 3" key="1">
    <citation type="journal article" date="2015" name="Fungal Genet. Biol.">
        <title>Evolution of novel wood decay mechanisms in Agaricales revealed by the genome sequences of Fistulina hepatica and Cylindrobasidium torrendii.</title>
        <authorList>
            <person name="Floudas D."/>
            <person name="Held B.W."/>
            <person name="Riley R."/>
            <person name="Nagy L.G."/>
            <person name="Koehler G."/>
            <person name="Ransdell A.S."/>
            <person name="Younus H."/>
            <person name="Chow J."/>
            <person name="Chiniquy J."/>
            <person name="Lipzen A."/>
            <person name="Tritt A."/>
            <person name="Sun H."/>
            <person name="Haridas S."/>
            <person name="LaButti K."/>
            <person name="Ohm R.A."/>
            <person name="Kues U."/>
            <person name="Blanchette R.A."/>
            <person name="Grigoriev I.V."/>
            <person name="Minto R.E."/>
            <person name="Hibbett D.S."/>
        </authorList>
    </citation>
    <scope>NUCLEOTIDE SEQUENCE [LARGE SCALE GENOMIC DNA]</scope>
    <source>
        <strain evidence="2 3">FP15055 ss-10</strain>
    </source>
</reference>
<feature type="compositionally biased region" description="Pro residues" evidence="1">
    <location>
        <begin position="232"/>
        <end position="241"/>
    </location>
</feature>
<feature type="compositionally biased region" description="Polar residues" evidence="1">
    <location>
        <begin position="346"/>
        <end position="355"/>
    </location>
</feature>
<protein>
    <recommendedName>
        <fullName evidence="4">CDC14-domain-containing protein</fullName>
    </recommendedName>
</protein>
<proteinExistence type="predicted"/>
<feature type="region of interest" description="Disordered" evidence="1">
    <location>
        <begin position="226"/>
        <end position="311"/>
    </location>
</feature>
<feature type="region of interest" description="Disordered" evidence="1">
    <location>
        <begin position="324"/>
        <end position="382"/>
    </location>
</feature>
<name>A0A0D7BJH1_9AGAR</name>
<dbReference type="STRING" id="1314674.A0A0D7BJH1"/>